<name>A0A7H0YH99_9BACL</name>
<dbReference type="Proteomes" id="UP000516384">
    <property type="component" value="Plasmid pPlas1"/>
</dbReference>
<dbReference type="EMBL" id="CP061173">
    <property type="protein sequence ID" value="QNR70457.1"/>
    <property type="molecule type" value="Genomic_DNA"/>
</dbReference>
<reference evidence="1 2" key="1">
    <citation type="submission" date="2020-09" db="EMBL/GenBank/DDBJ databases">
        <title>Characterization of Paenibacillus peoriae strain ZF390 with broad-spectrum antimicrobial activity as a potential biocontrol agent.</title>
        <authorList>
            <person name="Li L."/>
            <person name="Zhao Y."/>
            <person name="Li B."/>
            <person name="Xie X."/>
        </authorList>
    </citation>
    <scope>NUCLEOTIDE SEQUENCE [LARGE SCALE GENOMIC DNA]</scope>
    <source>
        <strain evidence="1 2">ZF390</strain>
        <plasmid evidence="1 2">pPlas1</plasmid>
    </source>
</reference>
<dbReference type="AlphaFoldDB" id="A0A7H0YH99"/>
<proteinExistence type="predicted"/>
<organism evidence="1 2">
    <name type="scientific">Paenibacillus peoriae</name>
    <dbReference type="NCBI Taxonomy" id="59893"/>
    <lineage>
        <taxon>Bacteria</taxon>
        <taxon>Bacillati</taxon>
        <taxon>Bacillota</taxon>
        <taxon>Bacilli</taxon>
        <taxon>Bacillales</taxon>
        <taxon>Paenibacillaceae</taxon>
        <taxon>Paenibacillus</taxon>
    </lineage>
</organism>
<protein>
    <submittedName>
        <fullName evidence="1">Uncharacterized protein</fullName>
    </submittedName>
</protein>
<geneLocation type="plasmid" evidence="1 2">
    <name>pPlas1</name>
</geneLocation>
<keyword evidence="1" id="KW-0614">Plasmid</keyword>
<evidence type="ECO:0000313" key="2">
    <source>
        <dbReference type="Proteomes" id="UP000516384"/>
    </source>
</evidence>
<gene>
    <name evidence="1" type="ORF">IAQ67_28515</name>
</gene>
<evidence type="ECO:0000313" key="1">
    <source>
        <dbReference type="EMBL" id="QNR70457.1"/>
    </source>
</evidence>
<dbReference type="RefSeq" id="WP_190299764.1">
    <property type="nucleotide sequence ID" value="NZ_CP061173.1"/>
</dbReference>
<accession>A0A7H0YH99</accession>
<sequence>MTEIEEYKKQLNGYFDLIVAKSLEQKIPNEKARRLLTKLNEWKQHNTARLQEES</sequence>